<name>A0A2P5P885_9CHLR</name>
<dbReference type="AlphaFoldDB" id="A0A2P5P885"/>
<accession>A0A2P5P885</accession>
<dbReference type="Proteomes" id="UP000235653">
    <property type="component" value="Unassembled WGS sequence"/>
</dbReference>
<protein>
    <submittedName>
        <fullName evidence="2">Holliday junction resolvase</fullName>
    </submittedName>
</protein>
<dbReference type="OrthoDB" id="37460at2"/>
<gene>
    <name evidence="2" type="ORF">JP09_001025</name>
</gene>
<dbReference type="InterPro" id="IPR019287">
    <property type="entry name" value="Hday_junct_resolvase-rel_dom"/>
</dbReference>
<comment type="caution">
    <text evidence="2">The sequence shown here is derived from an EMBL/GenBank/DDBJ whole genome shotgun (WGS) entry which is preliminary data.</text>
</comment>
<evidence type="ECO:0000313" key="3">
    <source>
        <dbReference type="Proteomes" id="UP000235653"/>
    </source>
</evidence>
<organism evidence="2 3">
    <name type="scientific">Dehalogenimonas etheniformans</name>
    <dbReference type="NCBI Taxonomy" id="1536648"/>
    <lineage>
        <taxon>Bacteria</taxon>
        <taxon>Bacillati</taxon>
        <taxon>Chloroflexota</taxon>
        <taxon>Dehalococcoidia</taxon>
        <taxon>Dehalococcoidales</taxon>
        <taxon>Dehalococcoidaceae</taxon>
        <taxon>Dehalogenimonas</taxon>
    </lineage>
</organism>
<keyword evidence="3" id="KW-1185">Reference proteome</keyword>
<evidence type="ECO:0000313" key="2">
    <source>
        <dbReference type="EMBL" id="PPD58500.1"/>
    </source>
</evidence>
<sequence length="156" mass="17858">MGTALAIAAVIFLAFTIITVNYYLIRRRFETRFKEWQAQEQIYWQNEVERTSRQAVAQSRAVLGGKFTEQMAPYLPEFKYDPTEARFIGSPIDFVVFPGLSAGDPKEVVIVEVKSGKNCVLTPSEKKIQELIEDGMVRWELIERRCEDESNSQGNS</sequence>
<evidence type="ECO:0000259" key="1">
    <source>
        <dbReference type="Pfam" id="PF10107"/>
    </source>
</evidence>
<feature type="domain" description="Holliday junction resolvase-related" evidence="1">
    <location>
        <begin position="26"/>
        <end position="143"/>
    </location>
</feature>
<dbReference type="RefSeq" id="WP_102329984.1">
    <property type="nucleotide sequence ID" value="NZ_CP058566.2"/>
</dbReference>
<reference evidence="2 3" key="1">
    <citation type="journal article" date="2017" name="ISME J.">
        <title>Grape pomace compost harbors organohalide-respiring Dehalogenimonas species with novel reductive dehalogenase genes.</title>
        <authorList>
            <person name="Yang Y."/>
            <person name="Higgins S.A."/>
            <person name="Yan J."/>
            <person name="Simsir B."/>
            <person name="Chourey K."/>
            <person name="Iyer R."/>
            <person name="Hettich R.L."/>
            <person name="Baldwin B."/>
            <person name="Ogles D.M."/>
            <person name="Loffler F.E."/>
        </authorList>
    </citation>
    <scope>NUCLEOTIDE SEQUENCE [LARGE SCALE GENOMIC DNA]</scope>
    <source>
        <strain evidence="2 3">GP</strain>
    </source>
</reference>
<proteinExistence type="predicted"/>
<dbReference type="EMBL" id="JQAN02000006">
    <property type="protein sequence ID" value="PPD58500.1"/>
    <property type="molecule type" value="Genomic_DNA"/>
</dbReference>
<dbReference type="Pfam" id="PF10107">
    <property type="entry name" value="Endonuc_Holl"/>
    <property type="match status" value="1"/>
</dbReference>